<gene>
    <name evidence="1" type="ORF">SNAT2548_LOCUS25489</name>
</gene>
<dbReference type="EMBL" id="CAJNDS010002396">
    <property type="protein sequence ID" value="CAE7459497.1"/>
    <property type="molecule type" value="Genomic_DNA"/>
</dbReference>
<accession>A0A812RXS3</accession>
<evidence type="ECO:0000313" key="2">
    <source>
        <dbReference type="Proteomes" id="UP000604046"/>
    </source>
</evidence>
<keyword evidence="2" id="KW-1185">Reference proteome</keyword>
<organism evidence="1 2">
    <name type="scientific">Symbiodinium natans</name>
    <dbReference type="NCBI Taxonomy" id="878477"/>
    <lineage>
        <taxon>Eukaryota</taxon>
        <taxon>Sar</taxon>
        <taxon>Alveolata</taxon>
        <taxon>Dinophyceae</taxon>
        <taxon>Suessiales</taxon>
        <taxon>Symbiodiniaceae</taxon>
        <taxon>Symbiodinium</taxon>
    </lineage>
</organism>
<comment type="caution">
    <text evidence="1">The sequence shown here is derived from an EMBL/GenBank/DDBJ whole genome shotgun (WGS) entry which is preliminary data.</text>
</comment>
<sequence>ATCLRDLRRPCTTDHCRRGSLLRSPLAGTGTAIPVRPRSPLRLRRCFLVPTLGSGHNGPLPGGRGDPCCCGAQVRLCAAALSPAAAAAAGCLPPPSGVPLRGAIASAVAASRASVG</sequence>
<dbReference type="AlphaFoldDB" id="A0A812RXS3"/>
<feature type="non-terminal residue" evidence="1">
    <location>
        <position position="1"/>
    </location>
</feature>
<protein>
    <submittedName>
        <fullName evidence="1">Uncharacterized protein</fullName>
    </submittedName>
</protein>
<feature type="non-terminal residue" evidence="1">
    <location>
        <position position="116"/>
    </location>
</feature>
<dbReference type="Proteomes" id="UP000604046">
    <property type="component" value="Unassembled WGS sequence"/>
</dbReference>
<proteinExistence type="predicted"/>
<reference evidence="1" key="1">
    <citation type="submission" date="2021-02" db="EMBL/GenBank/DDBJ databases">
        <authorList>
            <person name="Dougan E. K."/>
            <person name="Rhodes N."/>
            <person name="Thang M."/>
            <person name="Chan C."/>
        </authorList>
    </citation>
    <scope>NUCLEOTIDE SEQUENCE</scope>
</reference>
<evidence type="ECO:0000313" key="1">
    <source>
        <dbReference type="EMBL" id="CAE7459497.1"/>
    </source>
</evidence>
<name>A0A812RXS3_9DINO</name>